<dbReference type="EMBL" id="FQUW01000006">
    <property type="protein sequence ID" value="SHE54068.1"/>
    <property type="molecule type" value="Genomic_DNA"/>
</dbReference>
<dbReference type="RefSeq" id="WP_073162898.1">
    <property type="nucleotide sequence ID" value="NZ_FQUW01000006.1"/>
</dbReference>
<evidence type="ECO:0000313" key="2">
    <source>
        <dbReference type="Proteomes" id="UP000184196"/>
    </source>
</evidence>
<sequence>MRIDVADLKKSPGESIEVELSSHLPDLEFQGEKLSFDGPARVFAEISNTGRALIVKGKVTGALKVLCGRCLEPFSLPLEVQLSEVYYPADDEDFPAVDPSAEEAQEWIPFTGNVLDITPEVLKSILLEMPMRFLCREECRGLCSFCGQNLNRATCTCEREEIDPRLSVLKEIFKN</sequence>
<gene>
    <name evidence="1" type="ORF">SAMN02745218_00462</name>
</gene>
<evidence type="ECO:0000313" key="1">
    <source>
        <dbReference type="EMBL" id="SHE54068.1"/>
    </source>
</evidence>
<organism evidence="1 2">
    <name type="scientific">Desulfofundulus australicus DSM 11792</name>
    <dbReference type="NCBI Taxonomy" id="1121425"/>
    <lineage>
        <taxon>Bacteria</taxon>
        <taxon>Bacillati</taxon>
        <taxon>Bacillota</taxon>
        <taxon>Clostridia</taxon>
        <taxon>Eubacteriales</taxon>
        <taxon>Peptococcaceae</taxon>
        <taxon>Desulfofundulus</taxon>
    </lineage>
</organism>
<evidence type="ECO:0008006" key="3">
    <source>
        <dbReference type="Google" id="ProtNLM"/>
    </source>
</evidence>
<dbReference type="PANTHER" id="PTHR34374">
    <property type="entry name" value="LARGE RIBOSOMAL RNA SUBUNIT ACCUMULATION PROTEIN YCED HOMOLOG 1, CHLOROPLASTIC"/>
    <property type="match status" value="1"/>
</dbReference>
<dbReference type="Pfam" id="PF02620">
    <property type="entry name" value="YceD"/>
    <property type="match status" value="1"/>
</dbReference>
<dbReference type="Proteomes" id="UP000184196">
    <property type="component" value="Unassembled WGS sequence"/>
</dbReference>
<protein>
    <recommendedName>
        <fullName evidence="3">DUF177 domain-containing protein</fullName>
    </recommendedName>
</protein>
<dbReference type="PANTHER" id="PTHR34374:SF1">
    <property type="entry name" value="LARGE RIBOSOMAL RNA SUBUNIT ACCUMULATION PROTEIN YCED HOMOLOG 1, CHLOROPLASTIC"/>
    <property type="match status" value="1"/>
</dbReference>
<dbReference type="InterPro" id="IPR003772">
    <property type="entry name" value="YceD"/>
</dbReference>
<keyword evidence="2" id="KW-1185">Reference proteome</keyword>
<reference evidence="2" key="1">
    <citation type="submission" date="2016-11" db="EMBL/GenBank/DDBJ databases">
        <authorList>
            <person name="Varghese N."/>
            <person name="Submissions S."/>
        </authorList>
    </citation>
    <scope>NUCLEOTIDE SEQUENCE [LARGE SCALE GENOMIC DNA]</scope>
    <source>
        <strain evidence="2">DSM 11792</strain>
    </source>
</reference>
<name>A0A1M4UBQ5_9FIRM</name>
<proteinExistence type="predicted"/>
<dbReference type="AlphaFoldDB" id="A0A1M4UBQ5"/>
<accession>A0A1M4UBQ5</accession>
<dbReference type="OrthoDB" id="9790372at2"/>